<dbReference type="KEGG" id="ftj:FTUN_5301"/>
<feature type="compositionally biased region" description="Low complexity" evidence="1">
    <location>
        <begin position="294"/>
        <end position="306"/>
    </location>
</feature>
<dbReference type="InterPro" id="IPR018247">
    <property type="entry name" value="EF_Hand_1_Ca_BS"/>
</dbReference>
<evidence type="ECO:0000313" key="5">
    <source>
        <dbReference type="Proteomes" id="UP000503447"/>
    </source>
</evidence>
<dbReference type="InterPro" id="IPR002048">
    <property type="entry name" value="EF_hand_dom"/>
</dbReference>
<dbReference type="PROSITE" id="PS00018">
    <property type="entry name" value="EF_HAND_1"/>
    <property type="match status" value="2"/>
</dbReference>
<feature type="compositionally biased region" description="Low complexity" evidence="1">
    <location>
        <begin position="253"/>
        <end position="264"/>
    </location>
</feature>
<keyword evidence="2" id="KW-0732">Signal</keyword>
<gene>
    <name evidence="4" type="ORF">FTUN_5301</name>
</gene>
<feature type="region of interest" description="Disordered" evidence="1">
    <location>
        <begin position="235"/>
        <end position="275"/>
    </location>
</feature>
<accession>A0A6M5YWY3</accession>
<proteinExistence type="predicted"/>
<keyword evidence="5" id="KW-1185">Reference proteome</keyword>
<feature type="region of interest" description="Disordered" evidence="1">
    <location>
        <begin position="293"/>
        <end position="362"/>
    </location>
</feature>
<dbReference type="AlphaFoldDB" id="A0A6M5YWY3"/>
<name>A0A6M5YWY3_9BACT</name>
<dbReference type="EMBL" id="CP053452">
    <property type="protein sequence ID" value="QJW97723.1"/>
    <property type="molecule type" value="Genomic_DNA"/>
</dbReference>
<dbReference type="Pfam" id="PF13202">
    <property type="entry name" value="EF-hand_5"/>
    <property type="match status" value="2"/>
</dbReference>
<evidence type="ECO:0000256" key="1">
    <source>
        <dbReference type="SAM" id="MobiDB-lite"/>
    </source>
</evidence>
<feature type="compositionally biased region" description="Low complexity" evidence="1">
    <location>
        <begin position="314"/>
        <end position="329"/>
    </location>
</feature>
<feature type="compositionally biased region" description="Low complexity" evidence="1">
    <location>
        <begin position="86"/>
        <end position="100"/>
    </location>
</feature>
<dbReference type="PROSITE" id="PS50222">
    <property type="entry name" value="EF_HAND_2"/>
    <property type="match status" value="1"/>
</dbReference>
<evidence type="ECO:0000259" key="3">
    <source>
        <dbReference type="PROSITE" id="PS50222"/>
    </source>
</evidence>
<reference evidence="5" key="1">
    <citation type="submission" date="2020-05" db="EMBL/GenBank/DDBJ databases">
        <title>Frigoriglobus tundricola gen. nov., sp. nov., a psychrotolerant cellulolytic planctomycete of the family Gemmataceae with two divergent copies of 16S rRNA gene.</title>
        <authorList>
            <person name="Kulichevskaya I.S."/>
            <person name="Ivanova A.A."/>
            <person name="Naumoff D.G."/>
            <person name="Beletsky A.V."/>
            <person name="Rijpstra W.I.C."/>
            <person name="Sinninghe Damste J.S."/>
            <person name="Mardanov A.V."/>
            <person name="Ravin N.V."/>
            <person name="Dedysh S.N."/>
        </authorList>
    </citation>
    <scope>NUCLEOTIDE SEQUENCE [LARGE SCALE GENOMIC DNA]</scope>
    <source>
        <strain evidence="5">PL17</strain>
    </source>
</reference>
<dbReference type="SUPFAM" id="SSF47473">
    <property type="entry name" value="EF-hand"/>
    <property type="match status" value="1"/>
</dbReference>
<feature type="compositionally biased region" description="Gly residues" evidence="1">
    <location>
        <begin position="242"/>
        <end position="252"/>
    </location>
</feature>
<feature type="chain" id="PRO_5026660397" description="EF-hand domain-containing protein" evidence="2">
    <location>
        <begin position="21"/>
        <end position="362"/>
    </location>
</feature>
<feature type="domain" description="EF-hand" evidence="3">
    <location>
        <begin position="109"/>
        <end position="144"/>
    </location>
</feature>
<dbReference type="GO" id="GO:0005509">
    <property type="term" value="F:calcium ion binding"/>
    <property type="evidence" value="ECO:0007669"/>
    <property type="project" value="InterPro"/>
</dbReference>
<feature type="region of interest" description="Disordered" evidence="1">
    <location>
        <begin position="59"/>
        <end position="105"/>
    </location>
</feature>
<dbReference type="RefSeq" id="WP_171473042.1">
    <property type="nucleotide sequence ID" value="NZ_CP053452.2"/>
</dbReference>
<dbReference type="Proteomes" id="UP000503447">
    <property type="component" value="Chromosome"/>
</dbReference>
<organism evidence="4 5">
    <name type="scientific">Frigoriglobus tundricola</name>
    <dbReference type="NCBI Taxonomy" id="2774151"/>
    <lineage>
        <taxon>Bacteria</taxon>
        <taxon>Pseudomonadati</taxon>
        <taxon>Planctomycetota</taxon>
        <taxon>Planctomycetia</taxon>
        <taxon>Gemmatales</taxon>
        <taxon>Gemmataceae</taxon>
        <taxon>Frigoriglobus</taxon>
    </lineage>
</organism>
<evidence type="ECO:0000256" key="2">
    <source>
        <dbReference type="SAM" id="SignalP"/>
    </source>
</evidence>
<dbReference type="InterPro" id="IPR011992">
    <property type="entry name" value="EF-hand-dom_pair"/>
</dbReference>
<dbReference type="Gene3D" id="1.10.238.10">
    <property type="entry name" value="EF-hand"/>
    <property type="match status" value="1"/>
</dbReference>
<feature type="signal peptide" evidence="2">
    <location>
        <begin position="1"/>
        <end position="20"/>
    </location>
</feature>
<sequence>MRRSVLALAGSVMVAGLALAITTPTARPRAAKAQSAPVVFEAAASSTLPTPDERTAFDPSLSGAVDLPPSDERSSRPVNAAAHAVTSSATRTPSTRAAPAGKTKAGGSVTDFLAGSLFRQLDTNGDGVLTGAELPTAYRAAAGARGGIDRQTFAALFQATVQTLRAAQTAAPTSAGSARSGEVPQWFAALDPEGTGQVSVHSWRTAGRGAAEFQQMDANSDGLLTRSEVLTFTAQSSANGQSSGGAGAGAGTRSGSTSATQAGSDPAPTGGTKPASRADALLAHYGAIAARSLAPKSRSGAKPAAPAGGGSGSGAAAVAPAATTGALRPPLRRRPRRPSRRTRPPAPNWPRCRFRSSITTTG</sequence>
<protein>
    <recommendedName>
        <fullName evidence="3">EF-hand domain-containing protein</fullName>
    </recommendedName>
</protein>
<feature type="compositionally biased region" description="Basic residues" evidence="1">
    <location>
        <begin position="330"/>
        <end position="343"/>
    </location>
</feature>
<evidence type="ECO:0000313" key="4">
    <source>
        <dbReference type="EMBL" id="QJW97723.1"/>
    </source>
</evidence>